<evidence type="ECO:0000313" key="8">
    <source>
        <dbReference type="EMBL" id="PRR77959.1"/>
    </source>
</evidence>
<evidence type="ECO:0000256" key="6">
    <source>
        <dbReference type="PIRNR" id="PIRNR002854"/>
    </source>
</evidence>
<evidence type="ECO:0000256" key="1">
    <source>
        <dbReference type="ARBA" id="ARBA00004635"/>
    </source>
</evidence>
<evidence type="ECO:0000256" key="7">
    <source>
        <dbReference type="PIRSR" id="PIRSR002854-1"/>
    </source>
</evidence>
<evidence type="ECO:0000256" key="3">
    <source>
        <dbReference type="ARBA" id="ARBA00023136"/>
    </source>
</evidence>
<proteinExistence type="inferred from homology"/>
<keyword evidence="4" id="KW-0564">Palmitate</keyword>
<name>A0A2T0B241_9CLOT</name>
<dbReference type="PROSITE" id="PS51257">
    <property type="entry name" value="PROKAR_LIPOPROTEIN"/>
    <property type="match status" value="1"/>
</dbReference>
<protein>
    <recommendedName>
        <fullName evidence="6">Lipoprotein</fullName>
    </recommendedName>
</protein>
<gene>
    <name evidence="8" type="primary">metQ</name>
    <name evidence="8" type="ORF">CLLI_20540</name>
</gene>
<evidence type="ECO:0000256" key="2">
    <source>
        <dbReference type="ARBA" id="ARBA00022729"/>
    </source>
</evidence>
<keyword evidence="5 6" id="KW-0449">Lipoprotein</keyword>
<dbReference type="RefSeq" id="WP_106064133.1">
    <property type="nucleotide sequence ID" value="NZ_PVXO01000054.1"/>
</dbReference>
<dbReference type="AlphaFoldDB" id="A0A2T0B241"/>
<dbReference type="PANTHER" id="PTHR30429">
    <property type="entry name" value="D-METHIONINE-BINDING LIPOPROTEIN METQ"/>
    <property type="match status" value="1"/>
</dbReference>
<keyword evidence="3" id="KW-0472">Membrane</keyword>
<dbReference type="Gene3D" id="3.40.190.10">
    <property type="entry name" value="Periplasmic binding protein-like II"/>
    <property type="match status" value="2"/>
</dbReference>
<evidence type="ECO:0000313" key="9">
    <source>
        <dbReference type="Proteomes" id="UP000239706"/>
    </source>
</evidence>
<dbReference type="GO" id="GO:0016020">
    <property type="term" value="C:membrane"/>
    <property type="evidence" value="ECO:0007669"/>
    <property type="project" value="UniProtKB-SubCell"/>
</dbReference>
<evidence type="ECO:0000256" key="5">
    <source>
        <dbReference type="ARBA" id="ARBA00023288"/>
    </source>
</evidence>
<evidence type="ECO:0000256" key="4">
    <source>
        <dbReference type="ARBA" id="ARBA00023139"/>
    </source>
</evidence>
<comment type="similarity">
    <text evidence="6">Belongs to the nlpA lipoprotein family.</text>
</comment>
<dbReference type="InterPro" id="IPR004872">
    <property type="entry name" value="Lipoprotein_NlpA"/>
</dbReference>
<dbReference type="Proteomes" id="UP000239706">
    <property type="component" value="Unassembled WGS sequence"/>
</dbReference>
<reference evidence="8 9" key="1">
    <citation type="submission" date="2018-03" db="EMBL/GenBank/DDBJ databases">
        <title>Genome sequence of Clostridium liquoris DSM 100320.</title>
        <authorList>
            <person name="Poehlein A."/>
            <person name="Daniel R."/>
        </authorList>
    </citation>
    <scope>NUCLEOTIDE SEQUENCE [LARGE SCALE GENOMIC DNA]</scope>
    <source>
        <strain evidence="8 9">DSM 100320</strain>
    </source>
</reference>
<keyword evidence="9" id="KW-1185">Reference proteome</keyword>
<dbReference type="PIRSF" id="PIRSF002854">
    <property type="entry name" value="MetQ"/>
    <property type="match status" value="1"/>
</dbReference>
<dbReference type="CDD" id="cd13597">
    <property type="entry name" value="PBP2_lipoprotein_Tp32"/>
    <property type="match status" value="1"/>
</dbReference>
<dbReference type="PANTHER" id="PTHR30429:SF0">
    <property type="entry name" value="METHIONINE-BINDING LIPOPROTEIN METQ"/>
    <property type="match status" value="1"/>
</dbReference>
<dbReference type="OrthoDB" id="9812878at2"/>
<sequence length="274" mass="30039">MKKLSLLLTAVLLTVGLTGCGGGKTQSIGAKSEGEKVKKEIVVGASPSPHKEILEKAGEILKKEGYDLKIVEFTDYQLPNTALAEKQLDANFFQHVPFLKKTIEEKKLDLDYTVKVHIEPMGLYSKKIKDIKELKDGAEIAIPNDPTNGGRALKVLESAGLIKLKDGELLTKLDITENKKGLKITEIDAPQLPRILEDVDAAVINTNFAIEAGLNPTKDAIVIESKDSPYANVLAVRKEDKDKDYIQALSKALTSPEVKKFIEEKYKGSIVPAF</sequence>
<dbReference type="Pfam" id="PF03180">
    <property type="entry name" value="Lipoprotein_9"/>
    <property type="match status" value="1"/>
</dbReference>
<accession>A0A2T0B241</accession>
<feature type="lipid moiety-binding region" description="S-diacylglycerol cysteine" evidence="7">
    <location>
        <position position="20"/>
    </location>
</feature>
<organism evidence="8 9">
    <name type="scientific">Clostridium liquoris</name>
    <dbReference type="NCBI Taxonomy" id="1289519"/>
    <lineage>
        <taxon>Bacteria</taxon>
        <taxon>Bacillati</taxon>
        <taxon>Bacillota</taxon>
        <taxon>Clostridia</taxon>
        <taxon>Eubacteriales</taxon>
        <taxon>Clostridiaceae</taxon>
        <taxon>Clostridium</taxon>
    </lineage>
</organism>
<comment type="caution">
    <text evidence="8">The sequence shown here is derived from an EMBL/GenBank/DDBJ whole genome shotgun (WGS) entry which is preliminary data.</text>
</comment>
<keyword evidence="2" id="KW-0732">Signal</keyword>
<comment type="subcellular location">
    <subcellularLocation>
        <location evidence="1">Membrane</location>
        <topology evidence="1">Lipid-anchor</topology>
    </subcellularLocation>
</comment>
<dbReference type="SUPFAM" id="SSF53850">
    <property type="entry name" value="Periplasmic binding protein-like II"/>
    <property type="match status" value="1"/>
</dbReference>
<dbReference type="EMBL" id="PVXO01000054">
    <property type="protein sequence ID" value="PRR77959.1"/>
    <property type="molecule type" value="Genomic_DNA"/>
</dbReference>